<dbReference type="EMBL" id="CP076723">
    <property type="protein sequence ID" value="QWV93803.1"/>
    <property type="molecule type" value="Genomic_DNA"/>
</dbReference>
<organism evidence="7 8">
    <name type="scientific">Geomonas oryzisoli</name>
    <dbReference type="NCBI Taxonomy" id="2847992"/>
    <lineage>
        <taxon>Bacteria</taxon>
        <taxon>Pseudomonadati</taxon>
        <taxon>Thermodesulfobacteriota</taxon>
        <taxon>Desulfuromonadia</taxon>
        <taxon>Geobacterales</taxon>
        <taxon>Geobacteraceae</taxon>
        <taxon>Geomonas</taxon>
    </lineage>
</organism>
<feature type="transmembrane region" description="Helical" evidence="4">
    <location>
        <begin position="44"/>
        <end position="64"/>
    </location>
</feature>
<reference evidence="7 8" key="1">
    <citation type="submission" date="2021-06" db="EMBL/GenBank/DDBJ databases">
        <title>Gemonas diversity in paddy soil.</title>
        <authorList>
            <person name="Liu G."/>
        </authorList>
    </citation>
    <scope>NUCLEOTIDE SEQUENCE [LARGE SCALE GENOMIC DNA]</scope>
    <source>
        <strain evidence="7 8">RG10</strain>
    </source>
</reference>
<feature type="domain" description="Signal transduction histidine kinase subgroup 3 dimerisation and phosphoacceptor" evidence="6">
    <location>
        <begin position="358"/>
        <end position="421"/>
    </location>
</feature>
<dbReference type="PANTHER" id="PTHR24421">
    <property type="entry name" value="NITRATE/NITRITE SENSOR PROTEIN NARX-RELATED"/>
    <property type="match status" value="1"/>
</dbReference>
<feature type="transmembrane region" description="Helical" evidence="4">
    <location>
        <begin position="71"/>
        <end position="91"/>
    </location>
</feature>
<protein>
    <submittedName>
        <fullName evidence="7">ATP-binding protein</fullName>
    </submittedName>
</protein>
<accession>A0ABX8J5U5</accession>
<feature type="transmembrane region" description="Helical" evidence="4">
    <location>
        <begin position="12"/>
        <end position="32"/>
    </location>
</feature>
<evidence type="ECO:0000256" key="3">
    <source>
        <dbReference type="ARBA" id="ARBA00023012"/>
    </source>
</evidence>
<keyword evidence="4" id="KW-0812">Transmembrane</keyword>
<name>A0ABX8J5U5_9BACT</name>
<evidence type="ECO:0000313" key="7">
    <source>
        <dbReference type="EMBL" id="QWV93803.1"/>
    </source>
</evidence>
<keyword evidence="4" id="KW-1133">Transmembrane helix</keyword>
<evidence type="ECO:0000256" key="1">
    <source>
        <dbReference type="ARBA" id="ARBA00022679"/>
    </source>
</evidence>
<keyword evidence="2" id="KW-0418">Kinase</keyword>
<evidence type="ECO:0000256" key="4">
    <source>
        <dbReference type="SAM" id="Phobius"/>
    </source>
</evidence>
<dbReference type="Proteomes" id="UP000683557">
    <property type="component" value="Chromosome"/>
</dbReference>
<evidence type="ECO:0000259" key="5">
    <source>
        <dbReference type="Pfam" id="PF02518"/>
    </source>
</evidence>
<feature type="transmembrane region" description="Helical" evidence="4">
    <location>
        <begin position="151"/>
        <end position="171"/>
    </location>
</feature>
<sequence>MTQLRFHSKTRAEYLIATGRVILAAFFLFAVWLDPSEPSRYAHITYGILTAYLGYSVVIAAVSWRRGLAWGILHLVTHSVDLLVFTCLMFLTTGPNSPFFVYFIFILVCATFRWQWRGTLWTAAAAMSVTLLLAWYPSNLLLDHSFELNRFIIRIAYLAVVAALLGYLGAYEESMREILAMLSQWPGETPPEEPGEDGQGMLGHAAAILRAPRVVLLWEEEEEPWLHLLSWTAEGCRYEWKEPGVFGDIVAKGLERASFFTREAGLGQALVVCNTAAGLQERRGAPLHPEFVRCFNVTSACVSPLDGEKITGYLVALDRRHLTPDDLVLGGIVAHEIAARLDHALLLKQLQQGAAADERLRLAHDLHDGLLQSLAGAGLQLATVSRLIEADPAAARESIRQVQQLLASEQRDLRMQINDMKQLFSRRKNEEYGLAKRLDELAGRIRRQWEIACSVTCHTPAPQLQRSIAREIYFVVHEALINAVRHAEATTLRAEISFDAQWARITVSDDGRGFGFQGRYDQDQLSDLKRGPVTLRERIDALNGKLVIESGERGARLDITLPLVELGG</sequence>
<feature type="transmembrane region" description="Helical" evidence="4">
    <location>
        <begin position="119"/>
        <end position="136"/>
    </location>
</feature>
<evidence type="ECO:0000313" key="8">
    <source>
        <dbReference type="Proteomes" id="UP000683557"/>
    </source>
</evidence>
<dbReference type="InterPro" id="IPR003594">
    <property type="entry name" value="HATPase_dom"/>
</dbReference>
<keyword evidence="7" id="KW-0067">ATP-binding</keyword>
<keyword evidence="7" id="KW-0547">Nucleotide-binding</keyword>
<dbReference type="InterPro" id="IPR050482">
    <property type="entry name" value="Sensor_HK_TwoCompSys"/>
</dbReference>
<keyword evidence="4" id="KW-0472">Membrane</keyword>
<dbReference type="Pfam" id="PF07730">
    <property type="entry name" value="HisKA_3"/>
    <property type="match status" value="1"/>
</dbReference>
<dbReference type="GO" id="GO:0005524">
    <property type="term" value="F:ATP binding"/>
    <property type="evidence" value="ECO:0007669"/>
    <property type="project" value="UniProtKB-KW"/>
</dbReference>
<evidence type="ECO:0000256" key="2">
    <source>
        <dbReference type="ARBA" id="ARBA00022777"/>
    </source>
</evidence>
<dbReference type="CDD" id="cd16917">
    <property type="entry name" value="HATPase_UhpB-NarQ-NarX-like"/>
    <property type="match status" value="1"/>
</dbReference>
<keyword evidence="1" id="KW-0808">Transferase</keyword>
<feature type="domain" description="Histidine kinase/HSP90-like ATPase" evidence="5">
    <location>
        <begin position="470"/>
        <end position="563"/>
    </location>
</feature>
<keyword evidence="8" id="KW-1185">Reference proteome</keyword>
<dbReference type="InterPro" id="IPR011712">
    <property type="entry name" value="Sig_transdc_His_kin_sub3_dim/P"/>
</dbReference>
<keyword evidence="3" id="KW-0902">Two-component regulatory system</keyword>
<gene>
    <name evidence="7" type="ORF">KP004_01005</name>
</gene>
<dbReference type="Pfam" id="PF02518">
    <property type="entry name" value="HATPase_c"/>
    <property type="match status" value="1"/>
</dbReference>
<dbReference type="RefSeq" id="WP_216800544.1">
    <property type="nucleotide sequence ID" value="NZ_CP076723.1"/>
</dbReference>
<proteinExistence type="predicted"/>
<evidence type="ECO:0000259" key="6">
    <source>
        <dbReference type="Pfam" id="PF07730"/>
    </source>
</evidence>